<accession>A0A5E4PSQ3</accession>
<feature type="region of interest" description="Disordered" evidence="2">
    <location>
        <begin position="403"/>
        <end position="436"/>
    </location>
</feature>
<sequence length="436" mass="50959">MSRKKDALNEEMMRLQQRLEQAGETIGRLNRTIDDHVKHGEEKQEKQHLQEQLASVRSEKDALEAVLFDTANMLEDAESKRAKLEHDLQDTEKKLRETKSSMQQQSGKKEAEYQQIITNLNRTTADNITKLKEEKEQLRQSLEQKLSQTIAVLTSEKEVLEACAREKEKKLLIARDQLIMQHDEAMLRAENDKQQALLMAHQEHQALIERLEEAKRILNCEQSKLERVKRDAHARADQDRTYINQLKDDISKEALNRECQETRAQLSLAEDKHDAAYAQLHDTIRRLKELENESESLRKELTDTRRQLSNCTAERDKYNSACKELREHVKRAEHERREAARDRDEAYHKIAGLEESRTTLDVELSRVQQLLKDAETGGQQADRQLRSTEAQLKRERAALEQANHDIKELQLQNESEERERITSEAGTLKRHCGERW</sequence>
<keyword evidence="4" id="KW-1185">Reference proteome</keyword>
<protein>
    <recommendedName>
        <fullName evidence="5">Myosin tail domain-containing protein</fullName>
    </recommendedName>
</protein>
<evidence type="ECO:0000313" key="4">
    <source>
        <dbReference type="Proteomes" id="UP000324832"/>
    </source>
</evidence>
<dbReference type="Gene3D" id="1.10.287.1490">
    <property type="match status" value="1"/>
</dbReference>
<feature type="non-terminal residue" evidence="3">
    <location>
        <position position="436"/>
    </location>
</feature>
<keyword evidence="1" id="KW-0175">Coiled coil</keyword>
<feature type="coiled-coil region" evidence="1">
    <location>
        <begin position="5"/>
        <end position="152"/>
    </location>
</feature>
<gene>
    <name evidence="3" type="ORF">LSINAPIS_LOCUS2307</name>
</gene>
<evidence type="ECO:0000256" key="1">
    <source>
        <dbReference type="SAM" id="Coils"/>
    </source>
</evidence>
<reference evidence="3 4" key="1">
    <citation type="submission" date="2017-07" db="EMBL/GenBank/DDBJ databases">
        <authorList>
            <person name="Talla V."/>
            <person name="Backstrom N."/>
        </authorList>
    </citation>
    <scope>NUCLEOTIDE SEQUENCE [LARGE SCALE GENOMIC DNA]</scope>
</reference>
<evidence type="ECO:0008006" key="5">
    <source>
        <dbReference type="Google" id="ProtNLM"/>
    </source>
</evidence>
<dbReference type="Proteomes" id="UP000324832">
    <property type="component" value="Unassembled WGS sequence"/>
</dbReference>
<evidence type="ECO:0000256" key="2">
    <source>
        <dbReference type="SAM" id="MobiDB-lite"/>
    </source>
</evidence>
<dbReference type="EMBL" id="FZQP02000449">
    <property type="protein sequence ID" value="VVC89095.1"/>
    <property type="molecule type" value="Genomic_DNA"/>
</dbReference>
<name>A0A5E4PSQ3_9NEOP</name>
<feature type="coiled-coil region" evidence="1">
    <location>
        <begin position="201"/>
        <end position="349"/>
    </location>
</feature>
<proteinExistence type="predicted"/>
<evidence type="ECO:0000313" key="3">
    <source>
        <dbReference type="EMBL" id="VVC89095.1"/>
    </source>
</evidence>
<organism evidence="3 4">
    <name type="scientific">Leptidea sinapis</name>
    <dbReference type="NCBI Taxonomy" id="189913"/>
    <lineage>
        <taxon>Eukaryota</taxon>
        <taxon>Metazoa</taxon>
        <taxon>Ecdysozoa</taxon>
        <taxon>Arthropoda</taxon>
        <taxon>Hexapoda</taxon>
        <taxon>Insecta</taxon>
        <taxon>Pterygota</taxon>
        <taxon>Neoptera</taxon>
        <taxon>Endopterygota</taxon>
        <taxon>Lepidoptera</taxon>
        <taxon>Glossata</taxon>
        <taxon>Ditrysia</taxon>
        <taxon>Papilionoidea</taxon>
        <taxon>Pieridae</taxon>
        <taxon>Dismorphiinae</taxon>
        <taxon>Leptidea</taxon>
    </lineage>
</organism>
<dbReference type="AlphaFoldDB" id="A0A5E4PSQ3"/>
<dbReference type="SUPFAM" id="SSF57997">
    <property type="entry name" value="Tropomyosin"/>
    <property type="match status" value="1"/>
</dbReference>